<sequence>MTALTLARIDELDDTLKRCFPTTDWKKTLDTYDADTICVPYCIDVLKPNAYRGSADDATLPDRQNITGTLAEAEFLNRFAELKLGGILIICLRTTDLEKTGRQQKGQNVLADGDWDAIFIHRKRGIFVVEVKGAGQDVLGELQMTKAKAQLDKLINNARLLYLKFFNRDFPWVTGIICFPFRQWIMSSEDKTYHGYDVIDSTVIHSPQKLKRLFEPRTELSVVEDVFIEIFAAELICCRSEVMFHSQAYNAMQVAEWVETQDYQSKVNKKQGGNDGKVSKKKGKTNVRDLGRIILTAEQLNIVNCTDHCITIRGTPGSGKTLIIMNRALNAARELKAGRVLVFVNEALMPKYEKYFFEANQQVWFARDPIVLSTDRMTEAQSNDDIFFDETPIVASVIRELKKRASAAGKTTVVFTGFDKPGRADTEFRLYESELAGYSRHFVMNTVLRGTKEIFNEWQKYFHRGTKIGHSIVGTAVDRRLLDGIESAQRVLLEKILVLLKEPPRSNSEAAESMRLTSVHLAVITSHKEDAENLSRFFTVNKIATGSIKEQVNDSKPIMAVDTYDRTPSYEWPIVFVVHRQRDPKITKEAVFSMAASRCIASLTIIEFDDISSRKADAYPNPEVNELYYGHADHLEGLESFGGVNGLKAKFEGLKAQSAAIAKEAVYKPQATNSSTAYIPPHLLLSKSNIRQQPLPQQNYPQRAGVKKQKTWIRLQIGNSTIASAELFFENFVSEANAAGHNLKEDCVLFWEVASVQEVAYLNNVAGISTVDYIIALDFSGFTKKVPDRACNVLIKIFPNRPLPYTVFHSTAKKCLPYSGFQNYDANMQSLVQKVFRHFELKNSN</sequence>
<accession>A0A914VVI7</accession>
<dbReference type="AlphaFoldDB" id="A0A914VVI7"/>
<protein>
    <submittedName>
        <fullName evidence="2">Uncharacterized protein</fullName>
    </submittedName>
</protein>
<dbReference type="SUPFAM" id="SSF52540">
    <property type="entry name" value="P-loop containing nucleoside triphosphate hydrolases"/>
    <property type="match status" value="2"/>
</dbReference>
<organism evidence="1 2">
    <name type="scientific">Plectus sambesii</name>
    <dbReference type="NCBI Taxonomy" id="2011161"/>
    <lineage>
        <taxon>Eukaryota</taxon>
        <taxon>Metazoa</taxon>
        <taxon>Ecdysozoa</taxon>
        <taxon>Nematoda</taxon>
        <taxon>Chromadorea</taxon>
        <taxon>Plectida</taxon>
        <taxon>Plectina</taxon>
        <taxon>Plectoidea</taxon>
        <taxon>Plectidae</taxon>
        <taxon>Plectus</taxon>
    </lineage>
</organism>
<evidence type="ECO:0000313" key="2">
    <source>
        <dbReference type="WBParaSite" id="PSAMB.scaffold2643size28460.g18648.t1"/>
    </source>
</evidence>
<evidence type="ECO:0000313" key="1">
    <source>
        <dbReference type="Proteomes" id="UP000887566"/>
    </source>
</evidence>
<keyword evidence="1" id="KW-1185">Reference proteome</keyword>
<dbReference type="Gene3D" id="3.40.50.300">
    <property type="entry name" value="P-loop containing nucleotide triphosphate hydrolases"/>
    <property type="match status" value="1"/>
</dbReference>
<dbReference type="InterPro" id="IPR027417">
    <property type="entry name" value="P-loop_NTPase"/>
</dbReference>
<dbReference type="WBParaSite" id="PSAMB.scaffold2643size28460.g18648.t1">
    <property type="protein sequence ID" value="PSAMB.scaffold2643size28460.g18648.t1"/>
    <property type="gene ID" value="PSAMB.scaffold2643size28460.g18648"/>
</dbReference>
<dbReference type="Proteomes" id="UP000887566">
    <property type="component" value="Unplaced"/>
</dbReference>
<proteinExistence type="predicted"/>
<name>A0A914VVI7_9BILA</name>
<reference evidence="2" key="1">
    <citation type="submission" date="2022-11" db="UniProtKB">
        <authorList>
            <consortium name="WormBaseParasite"/>
        </authorList>
    </citation>
    <scope>IDENTIFICATION</scope>
</reference>